<evidence type="ECO:0000256" key="2">
    <source>
        <dbReference type="ARBA" id="ARBA00022692"/>
    </source>
</evidence>
<dbReference type="OrthoDB" id="77878at2759"/>
<keyword evidence="9" id="KW-1185">Reference proteome</keyword>
<evidence type="ECO:0008006" key="10">
    <source>
        <dbReference type="Google" id="ProtNLM"/>
    </source>
</evidence>
<dbReference type="Pfam" id="PF05705">
    <property type="entry name" value="DUF829"/>
    <property type="match status" value="1"/>
</dbReference>
<evidence type="ECO:0000313" key="9">
    <source>
        <dbReference type="Proteomes" id="UP000054279"/>
    </source>
</evidence>
<reference evidence="7 9" key="1">
    <citation type="submission" date="2014-06" db="EMBL/GenBank/DDBJ databases">
        <title>Evolutionary Origins and Diversification of the Mycorrhizal Mutualists.</title>
        <authorList>
            <consortium name="DOE Joint Genome Institute"/>
            <consortium name="Mycorrhizal Genomics Consortium"/>
            <person name="Kohler A."/>
            <person name="Kuo A."/>
            <person name="Nagy L.G."/>
            <person name="Floudas D."/>
            <person name="Copeland A."/>
            <person name="Barry K.W."/>
            <person name="Cichocki N."/>
            <person name="Veneault-Fourrey C."/>
            <person name="LaButti K."/>
            <person name="Lindquist E.A."/>
            <person name="Lipzen A."/>
            <person name="Lundell T."/>
            <person name="Morin E."/>
            <person name="Murat C."/>
            <person name="Riley R."/>
            <person name="Ohm R."/>
            <person name="Sun H."/>
            <person name="Tunlid A."/>
            <person name="Henrissat B."/>
            <person name="Grigoriev I.V."/>
            <person name="Hibbett D.S."/>
            <person name="Martin F."/>
        </authorList>
    </citation>
    <scope>NUCLEOTIDE SEQUENCE [LARGE SCALE GENOMIC DNA]</scope>
    <source>
        <strain evidence="7 9">SS14</strain>
    </source>
</reference>
<evidence type="ECO:0000313" key="7">
    <source>
        <dbReference type="EMBL" id="KIJ29433.1"/>
    </source>
</evidence>
<evidence type="ECO:0000256" key="5">
    <source>
        <dbReference type="ARBA" id="ARBA00023242"/>
    </source>
</evidence>
<comment type="subcellular location">
    <subcellularLocation>
        <location evidence="6">Nucleus outer membrane</location>
        <topology evidence="6">Single-pass membrane protein</topology>
    </subcellularLocation>
</comment>
<gene>
    <name evidence="8" type="ORF">M422DRAFT_229263</name>
    <name evidence="7" type="ORF">M422DRAFT_235220</name>
</gene>
<dbReference type="Proteomes" id="UP000054279">
    <property type="component" value="Unassembled WGS sequence"/>
</dbReference>
<evidence type="ECO:0000313" key="8">
    <source>
        <dbReference type="EMBL" id="KIJ42388.1"/>
    </source>
</evidence>
<dbReference type="EMBL" id="KN837130">
    <property type="protein sequence ID" value="KIJ42388.1"/>
    <property type="molecule type" value="Genomic_DNA"/>
</dbReference>
<dbReference type="AlphaFoldDB" id="A0A0C9TIQ6"/>
<sequence>MPPQLALNPIANDIYLSIPNGEEMDKVNDSDPRTVVIFGWMGAQLKHLQKYATLYHELYPSTPVLLVCSHPRLWFQTKTIRLANFTPALAYLPISKVIYHAFSNGGCFRLADFLSLRPISTQSYSTIVFDSCPGVYEIKATTLAFLAPFKSKILRFLARILIMSCFSLMSLWNRLLRKTDIQQTAVRIPLNNGHLVRKDMPRAYIYSKSDKLVQSWAVEAHADEAEKKGYMTTRHVYLNSDHVAHFRTDPERYKRIIRDSWQIVVSGPEA</sequence>
<name>A0A0C9TIQ6_SPHS4</name>
<dbReference type="SUPFAM" id="SSF53474">
    <property type="entry name" value="alpha/beta-Hydrolases"/>
    <property type="match status" value="1"/>
</dbReference>
<comment type="similarity">
    <text evidence="1">Belongs to the TMEM53 family.</text>
</comment>
<keyword evidence="5" id="KW-0539">Nucleus</keyword>
<proteinExistence type="inferred from homology"/>
<dbReference type="PANTHER" id="PTHR12265">
    <property type="entry name" value="TRANSMEMBRANE PROTEIN 53"/>
    <property type="match status" value="1"/>
</dbReference>
<dbReference type="InterPro" id="IPR029058">
    <property type="entry name" value="AB_hydrolase_fold"/>
</dbReference>
<keyword evidence="3" id="KW-1133">Transmembrane helix</keyword>
<evidence type="ECO:0000256" key="4">
    <source>
        <dbReference type="ARBA" id="ARBA00023136"/>
    </source>
</evidence>
<dbReference type="PANTHER" id="PTHR12265:SF30">
    <property type="entry name" value="TRANSMEMBRANE PROTEIN 53"/>
    <property type="match status" value="1"/>
</dbReference>
<protein>
    <recommendedName>
        <fullName evidence="10">Transmembrane protein 53</fullName>
    </recommendedName>
</protein>
<dbReference type="HOGENOM" id="CLU_036503_0_1_1"/>
<organism evidence="7 9">
    <name type="scientific">Sphaerobolus stellatus (strain SS14)</name>
    <dbReference type="NCBI Taxonomy" id="990650"/>
    <lineage>
        <taxon>Eukaryota</taxon>
        <taxon>Fungi</taxon>
        <taxon>Dikarya</taxon>
        <taxon>Basidiomycota</taxon>
        <taxon>Agaricomycotina</taxon>
        <taxon>Agaricomycetes</taxon>
        <taxon>Phallomycetidae</taxon>
        <taxon>Geastrales</taxon>
        <taxon>Sphaerobolaceae</taxon>
        <taxon>Sphaerobolus</taxon>
    </lineage>
</organism>
<accession>A0A0C9TIQ6</accession>
<evidence type="ECO:0000256" key="1">
    <source>
        <dbReference type="ARBA" id="ARBA00007387"/>
    </source>
</evidence>
<dbReference type="EMBL" id="KN837283">
    <property type="protein sequence ID" value="KIJ29433.1"/>
    <property type="molecule type" value="Genomic_DNA"/>
</dbReference>
<evidence type="ECO:0000256" key="6">
    <source>
        <dbReference type="ARBA" id="ARBA00034303"/>
    </source>
</evidence>
<dbReference type="GO" id="GO:0005640">
    <property type="term" value="C:nuclear outer membrane"/>
    <property type="evidence" value="ECO:0007669"/>
    <property type="project" value="UniProtKB-SubCell"/>
</dbReference>
<evidence type="ECO:0000256" key="3">
    <source>
        <dbReference type="ARBA" id="ARBA00022989"/>
    </source>
</evidence>
<keyword evidence="4" id="KW-0472">Membrane</keyword>
<keyword evidence="2" id="KW-0812">Transmembrane</keyword>
<dbReference type="InterPro" id="IPR008547">
    <property type="entry name" value="DUF829_TMEM53"/>
</dbReference>